<keyword evidence="3" id="KW-1185">Reference proteome</keyword>
<dbReference type="EMBL" id="DS022246">
    <property type="protein sequence ID" value="EWG43375.1"/>
    <property type="molecule type" value="Genomic_DNA"/>
</dbReference>
<evidence type="ECO:0000313" key="3">
    <source>
        <dbReference type="Proteomes" id="UP000009096"/>
    </source>
</evidence>
<organism evidence="2 3">
    <name type="scientific">Gibberella moniliformis (strain M3125 / FGSC 7600)</name>
    <name type="common">Maize ear and stalk rot fungus</name>
    <name type="synonym">Fusarium verticillioides</name>
    <dbReference type="NCBI Taxonomy" id="334819"/>
    <lineage>
        <taxon>Eukaryota</taxon>
        <taxon>Fungi</taxon>
        <taxon>Dikarya</taxon>
        <taxon>Ascomycota</taxon>
        <taxon>Pezizomycotina</taxon>
        <taxon>Sordariomycetes</taxon>
        <taxon>Hypocreomycetidae</taxon>
        <taxon>Hypocreales</taxon>
        <taxon>Nectriaceae</taxon>
        <taxon>Fusarium</taxon>
        <taxon>Fusarium fujikuroi species complex</taxon>
    </lineage>
</organism>
<dbReference type="VEuPathDB" id="FungiDB:FVEG_15562"/>
<feature type="region of interest" description="Disordered" evidence="1">
    <location>
        <begin position="103"/>
        <end position="122"/>
    </location>
</feature>
<reference evidence="2 3" key="1">
    <citation type="journal article" date="2010" name="Nature">
        <title>Comparative genomics reveals mobile pathogenicity chromosomes in Fusarium.</title>
        <authorList>
            <person name="Ma L.J."/>
            <person name="van der Does H.C."/>
            <person name="Borkovich K.A."/>
            <person name="Coleman J.J."/>
            <person name="Daboussi M.J."/>
            <person name="Di Pietro A."/>
            <person name="Dufresne M."/>
            <person name="Freitag M."/>
            <person name="Grabherr M."/>
            <person name="Henrissat B."/>
            <person name="Houterman P.M."/>
            <person name="Kang S."/>
            <person name="Shim W.B."/>
            <person name="Woloshuk C."/>
            <person name="Xie X."/>
            <person name="Xu J.R."/>
            <person name="Antoniw J."/>
            <person name="Baker S.E."/>
            <person name="Bluhm B.H."/>
            <person name="Breakspear A."/>
            <person name="Brown D.W."/>
            <person name="Butchko R.A."/>
            <person name="Chapman S."/>
            <person name="Coulson R."/>
            <person name="Coutinho P.M."/>
            <person name="Danchin E.G."/>
            <person name="Diener A."/>
            <person name="Gale L.R."/>
            <person name="Gardiner D.M."/>
            <person name="Goff S."/>
            <person name="Hammond-Kosack K.E."/>
            <person name="Hilburn K."/>
            <person name="Hua-Van A."/>
            <person name="Jonkers W."/>
            <person name="Kazan K."/>
            <person name="Kodira C.D."/>
            <person name="Koehrsen M."/>
            <person name="Kumar L."/>
            <person name="Lee Y.H."/>
            <person name="Li L."/>
            <person name="Manners J.M."/>
            <person name="Miranda-Saavedra D."/>
            <person name="Mukherjee M."/>
            <person name="Park G."/>
            <person name="Park J."/>
            <person name="Park S.Y."/>
            <person name="Proctor R.H."/>
            <person name="Regev A."/>
            <person name="Ruiz-Roldan M.C."/>
            <person name="Sain D."/>
            <person name="Sakthikumar S."/>
            <person name="Sykes S."/>
            <person name="Schwartz D.C."/>
            <person name="Turgeon B.G."/>
            <person name="Wapinski I."/>
            <person name="Yoder O."/>
            <person name="Young S."/>
            <person name="Zeng Q."/>
            <person name="Zhou S."/>
            <person name="Galagan J."/>
            <person name="Cuomo C.A."/>
            <person name="Kistler H.C."/>
            <person name="Rep M."/>
        </authorList>
    </citation>
    <scope>NUCLEOTIDE SEQUENCE [LARGE SCALE GENOMIC DNA]</scope>
    <source>
        <strain evidence="3">M3125 / FGSC 7600</strain>
    </source>
</reference>
<protein>
    <submittedName>
        <fullName evidence="2">Uncharacterized protein</fullName>
    </submittedName>
</protein>
<evidence type="ECO:0000256" key="1">
    <source>
        <dbReference type="SAM" id="MobiDB-lite"/>
    </source>
</evidence>
<dbReference type="EMBL" id="CM000581">
    <property type="protein sequence ID" value="EWG43375.1"/>
    <property type="molecule type" value="Genomic_DNA"/>
</dbReference>
<dbReference type="GeneID" id="30072438"/>
<dbReference type="AlphaFoldDB" id="W7M749"/>
<gene>
    <name evidence="2" type="ORF">FVEG_15562</name>
</gene>
<dbReference type="RefSeq" id="XP_018749566.1">
    <property type="nucleotide sequence ID" value="XM_018904715.1"/>
</dbReference>
<dbReference type="KEGG" id="fvr:FVEG_15562"/>
<sequence length="122" mass="14244">MLRLFYQWKHFAIEKVTFQSHHDVRLVSNSYKQPQWYTNLTRRMHIPWSTLSALKIETTPLLVNWRAVASSDCFRYGSSLHSPGQAPIDPITRLRRYTHHHEALSRESALQPRPGSCITVST</sequence>
<evidence type="ECO:0000313" key="2">
    <source>
        <dbReference type="EMBL" id="EWG43375.1"/>
    </source>
</evidence>
<dbReference type="Proteomes" id="UP000009096">
    <property type="component" value="Chromosome 4"/>
</dbReference>
<proteinExistence type="predicted"/>
<name>W7M749_GIBM7</name>
<accession>W7M749</accession>